<dbReference type="InterPro" id="IPR022085">
    <property type="entry name" value="OpdG"/>
</dbReference>
<evidence type="ECO:0000313" key="2">
    <source>
        <dbReference type="Proteomes" id="UP001213623"/>
    </source>
</evidence>
<sequence>MLGVEQVQSQSIDALVADIVAQSKDEKFVPFHFWSEWLHCAAASSDVHEALLALAHALQAHRVRTIEEQCLWTDLPTLPWAIREGMETLADPRDTSSFVNIHTFLSRCAADGLVDTTVWAAVLFREFLEEDAGKEDKDAYIAAADAWIQHAGAALYHDGVPYHTSSPLCRAGARWQGPGGFSSERLAFWNRRLREVCADGSKPAPAHLFPE</sequence>
<dbReference type="Pfam" id="PF12311">
    <property type="entry name" value="DUF3632"/>
    <property type="match status" value="1"/>
</dbReference>
<name>A0AAF0EPV8_9BASI</name>
<accession>A0AAF0EPV8</accession>
<keyword evidence="2" id="KW-1185">Reference proteome</keyword>
<dbReference type="Proteomes" id="UP001213623">
    <property type="component" value="Chromosome 7"/>
</dbReference>
<proteinExistence type="predicted"/>
<dbReference type="PANTHER" id="PTHR38797:SF4">
    <property type="entry name" value="NUCLEAR PORE COMPLEX PROTEIN NUP85"/>
    <property type="match status" value="1"/>
</dbReference>
<protein>
    <submittedName>
        <fullName evidence="1">Uncharacterized protein</fullName>
    </submittedName>
</protein>
<dbReference type="PANTHER" id="PTHR38797">
    <property type="entry name" value="NUCLEAR PORE COMPLEX PROTEIN NUP85-RELATED"/>
    <property type="match status" value="1"/>
</dbReference>
<dbReference type="InterPro" id="IPR053204">
    <property type="entry name" value="Oxopyrrolidines_Biosynth-assoc"/>
</dbReference>
<organism evidence="1 2">
    <name type="scientific">Malassezia nana</name>
    <dbReference type="NCBI Taxonomy" id="180528"/>
    <lineage>
        <taxon>Eukaryota</taxon>
        <taxon>Fungi</taxon>
        <taxon>Dikarya</taxon>
        <taxon>Basidiomycota</taxon>
        <taxon>Ustilaginomycotina</taxon>
        <taxon>Malasseziomycetes</taxon>
        <taxon>Malasseziales</taxon>
        <taxon>Malasseziaceae</taxon>
        <taxon>Malassezia</taxon>
    </lineage>
</organism>
<dbReference type="EMBL" id="CP119898">
    <property type="protein sequence ID" value="WFD28475.1"/>
    <property type="molecule type" value="Genomic_DNA"/>
</dbReference>
<dbReference type="AlphaFoldDB" id="A0AAF0EPV8"/>
<evidence type="ECO:0000313" key="1">
    <source>
        <dbReference type="EMBL" id="WFD28475.1"/>
    </source>
</evidence>
<reference evidence="1" key="1">
    <citation type="submission" date="2023-03" db="EMBL/GenBank/DDBJ databases">
        <title>Mating type loci evolution in Malassezia.</title>
        <authorList>
            <person name="Coelho M.A."/>
        </authorList>
    </citation>
    <scope>NUCLEOTIDE SEQUENCE</scope>
    <source>
        <strain evidence="1">CBS 9557</strain>
    </source>
</reference>
<gene>
    <name evidence="1" type="ORF">MNAN1_003486</name>
</gene>